<dbReference type="InParanoid" id="A0A7E5WS52"/>
<feature type="disulfide bond" evidence="4">
    <location>
        <begin position="174"/>
        <end position="191"/>
    </location>
</feature>
<accession>A0A7E5WS52</accession>
<evidence type="ECO:0000259" key="8">
    <source>
        <dbReference type="PROSITE" id="PS01180"/>
    </source>
</evidence>
<dbReference type="PROSITE" id="PS50835">
    <property type="entry name" value="IG_LIKE"/>
    <property type="match status" value="2"/>
</dbReference>
<dbReference type="Pfam" id="PF13927">
    <property type="entry name" value="Ig_3"/>
    <property type="match status" value="1"/>
</dbReference>
<evidence type="ECO:0000256" key="5">
    <source>
        <dbReference type="SAM" id="MobiDB-lite"/>
    </source>
</evidence>
<dbReference type="SMART" id="SM00409">
    <property type="entry name" value="IG"/>
    <property type="match status" value="2"/>
</dbReference>
<dbReference type="PANTHER" id="PTHR45813:SF8">
    <property type="entry name" value="IG-LIKE DOMAIN-CONTAINING PROTEIN"/>
    <property type="match status" value="1"/>
</dbReference>
<dbReference type="InterPro" id="IPR036179">
    <property type="entry name" value="Ig-like_dom_sf"/>
</dbReference>
<feature type="transmembrane region" description="Helical" evidence="6">
    <location>
        <begin position="1000"/>
        <end position="1023"/>
    </location>
</feature>
<feature type="transmembrane region" description="Helical" evidence="6">
    <location>
        <begin position="1141"/>
        <end position="1165"/>
    </location>
</feature>
<feature type="compositionally biased region" description="Low complexity" evidence="5">
    <location>
        <begin position="1215"/>
        <end position="1227"/>
    </location>
</feature>
<dbReference type="Gene3D" id="2.10.25.10">
    <property type="entry name" value="Laminin"/>
    <property type="match status" value="1"/>
</dbReference>
<evidence type="ECO:0000313" key="12">
    <source>
        <dbReference type="Proteomes" id="UP000322000"/>
    </source>
</evidence>
<feature type="signal peptide" evidence="7">
    <location>
        <begin position="1"/>
        <end position="22"/>
    </location>
</feature>
<dbReference type="PANTHER" id="PTHR45813">
    <property type="entry name" value="IG-LIKE DOMAIN-CONTAINING PROTEIN"/>
    <property type="match status" value="1"/>
</dbReference>
<feature type="domain" description="G-protein coupled receptors family 2 profile 1" evidence="10">
    <location>
        <begin position="559"/>
        <end position="643"/>
    </location>
</feature>
<evidence type="ECO:0000256" key="6">
    <source>
        <dbReference type="SAM" id="Phobius"/>
    </source>
</evidence>
<feature type="chain" id="PRO_5028975773" evidence="7">
    <location>
        <begin position="23"/>
        <end position="1450"/>
    </location>
</feature>
<keyword evidence="3" id="KW-0325">Glycoprotein</keyword>
<dbReference type="PROSITE" id="PS01186">
    <property type="entry name" value="EGF_2"/>
    <property type="match status" value="2"/>
</dbReference>
<dbReference type="CDD" id="cd00054">
    <property type="entry name" value="EGF_CA"/>
    <property type="match status" value="1"/>
</dbReference>
<sequence>MLTMQRLLSITLITIAADQVYTQEDREHQGPQTCGGHLKGTVGVIQTPNFPNPFPVPIKCKWIIEHDIVNGTISIYFTQQYTTSGLTFTEYMYYDESYKLGERRALTITEENITRIKWLQVQSPVLVVELNLNRLEGTQLRALGLLNVFGFNMTYAVRAPTNAPGPTSCSAIECRLLGHCYANQNHQEFYCSCFEGFSGPDCGVGPLCPTSNMCKNGGTCRQMGQAAVSCICAPGYTGDLCEFQIAAPECGIEECAEDCREGAACDCNPRDTDFSSARFETRLQVVDQPSVNISQEIVKQLTSYLKTSNITLEDEIEILNISALESTGARTVWLRVWGARREAGALRAALARLAAMRTRTDRLRLLPATLHFDMQPALSLHALVVNQRPEVWEGSEFILTCMAYGSPNIAFTWYKDGVKINFNGTTRYEKDIWTRTVAEDALGRRMSVLGISEAKKPDGGKWSCAADDAGRRRCRALRLSVLTPPDIRLIPSALTVNKGDNVSITCLAVAGRVHGALGFSWARERTLLPLAPGREVWEDLYPAGSVLKLYNVQKSNEFRCQVSSVAGTNAKGVTMWALGANDEACQSEASHGLRWPKTAPGAHASATCPPGHSGETTRFCEPKTGQHGVKWMLPDFSGCVAESLKNIYEQFIRISYGYSWGNVSDVSRQYGAVLRSLPTHPGEGEPPLRHSRQMLQYLMSSAAQPADRYHSAEHLLNIYDNLLKHPDAFLDEEKIYDLQNAVSDTAGLRSSFDKRYHEFTVKTKSVREDNAAHFDLQPTPVGAEEWVLTSAGVELLARTGNASVVTVLYHNLGARLPSLRRSIEFNGNSSRSGREMEYVVSSQQVQVAATGAGVDGSLHHTVTLLFAHSKNYSAVASKLACGLRTAWEPRVWSTKACEVRVPEPALAACRCRGLGTYALFTIARSTLTDAEKDLRGIVKITVSLGGAMCMAAAVLQLLGLAPGRKAKLPVLLKAATAGTHSAAMLALLECDTRQEEACPGTLGWVCAACWCAGCAALCAQPLLLHAELAGRAQRAPSVGLLAGVCTLSWLTARIWGGAPLQLGAPAAIVCGAGAALLSALALALALCAARTLRAVTHKLPPDRRSYVESRGRVVRHTLALLLTGSAAQAAGLAYAQPGERTAAHAAALALAALANGLAMLICYVIRDEECLQAARRLLTLSSNREWQDSPAGDTSLSLYIKQGGEVESRGGVGVLEASSSPTSPASSYWRAPSLESPATMHRRQSNPDCRADIVRCVEYKDALLSPHRYDTHAVCDLIPTGGSRGPGEGEYMARVCLELGVLQAHGAPPASPLAPPAPPLAPSAPAPLLSCAMDFEPYTHRRFDTAKESCTICVQSNPDVSKIPSPPIKSCLKKSKSQFTSSTSLPSIHHDCRDEPKKSDIEQVNREWNKAYNNPDTDKMLNKISNDLDFLLNRTQSSKNSLDQIEEAPT</sequence>
<comment type="caution">
    <text evidence="4">Lacks conserved residue(s) required for the propagation of feature annotation.</text>
</comment>
<evidence type="ECO:0000256" key="4">
    <source>
        <dbReference type="PROSITE-ProRule" id="PRU00076"/>
    </source>
</evidence>
<dbReference type="PROSITE" id="PS50026">
    <property type="entry name" value="EGF_3"/>
    <property type="match status" value="2"/>
</dbReference>
<dbReference type="InterPro" id="IPR051587">
    <property type="entry name" value="Adhesion_GPCR"/>
</dbReference>
<dbReference type="Gene3D" id="2.60.40.10">
    <property type="entry name" value="Immunoglobulins"/>
    <property type="match status" value="1"/>
</dbReference>
<dbReference type="InterPro" id="IPR003599">
    <property type="entry name" value="Ig_sub"/>
</dbReference>
<evidence type="ECO:0000313" key="13">
    <source>
        <dbReference type="RefSeq" id="XP_026743132.1"/>
    </source>
</evidence>
<dbReference type="GO" id="GO:0004930">
    <property type="term" value="F:G protein-coupled receptor activity"/>
    <property type="evidence" value="ECO:0007669"/>
    <property type="project" value="InterPro"/>
</dbReference>
<dbReference type="SMART" id="SM00181">
    <property type="entry name" value="EGF"/>
    <property type="match status" value="3"/>
</dbReference>
<dbReference type="PROSITE" id="PS01180">
    <property type="entry name" value="CUB"/>
    <property type="match status" value="1"/>
</dbReference>
<evidence type="ECO:0000259" key="11">
    <source>
        <dbReference type="PROSITE" id="PS50835"/>
    </source>
</evidence>
<dbReference type="GO" id="GO:0007189">
    <property type="term" value="P:adenylate cyclase-activating G protein-coupled receptor signaling pathway"/>
    <property type="evidence" value="ECO:0007669"/>
    <property type="project" value="TreeGrafter"/>
</dbReference>
<keyword evidence="6" id="KW-0812">Transmembrane</keyword>
<evidence type="ECO:0000256" key="2">
    <source>
        <dbReference type="ARBA" id="ARBA00023157"/>
    </source>
</evidence>
<protein>
    <submittedName>
        <fullName evidence="13">Uncharacterized protein LOC113504852</fullName>
    </submittedName>
</protein>
<proteinExistence type="inferred from homology"/>
<keyword evidence="4" id="KW-0245">EGF-like domain</keyword>
<dbReference type="InterPro" id="IPR000859">
    <property type="entry name" value="CUB_dom"/>
</dbReference>
<gene>
    <name evidence="13" type="primary">LOC113504852</name>
</gene>
<dbReference type="GeneID" id="113504852"/>
<feature type="transmembrane region" description="Helical" evidence="6">
    <location>
        <begin position="1113"/>
        <end position="1135"/>
    </location>
</feature>
<keyword evidence="12" id="KW-1185">Reference proteome</keyword>
<dbReference type="Proteomes" id="UP000322000">
    <property type="component" value="Chromosome 23"/>
</dbReference>
<dbReference type="KEGG" id="tnl:113504852"/>
<feature type="region of interest" description="Disordered" evidence="5">
    <location>
        <begin position="1215"/>
        <end position="1244"/>
    </location>
</feature>
<feature type="domain" description="EGF-like" evidence="9">
    <location>
        <begin position="165"/>
        <end position="203"/>
    </location>
</feature>
<dbReference type="SUPFAM" id="SSF111418">
    <property type="entry name" value="Hormone receptor domain"/>
    <property type="match status" value="1"/>
</dbReference>
<feature type="domain" description="Ig-like" evidence="11">
    <location>
        <begin position="376"/>
        <end position="480"/>
    </location>
</feature>
<evidence type="ECO:0000256" key="3">
    <source>
        <dbReference type="ARBA" id="ARBA00023180"/>
    </source>
</evidence>
<dbReference type="SUPFAM" id="SSF57196">
    <property type="entry name" value="EGF/Laminin"/>
    <property type="match status" value="1"/>
</dbReference>
<feature type="domain" description="EGF-like" evidence="9">
    <location>
        <begin position="204"/>
        <end position="242"/>
    </location>
</feature>
<dbReference type="SUPFAM" id="SSF48726">
    <property type="entry name" value="Immunoglobulin"/>
    <property type="match status" value="2"/>
</dbReference>
<dbReference type="InterPro" id="IPR013783">
    <property type="entry name" value="Ig-like_fold"/>
</dbReference>
<dbReference type="SUPFAM" id="SSF49854">
    <property type="entry name" value="Spermadhesin, CUB domain"/>
    <property type="match status" value="1"/>
</dbReference>
<keyword evidence="2 4" id="KW-1015">Disulfide bond</keyword>
<dbReference type="RefSeq" id="XP_026743132.1">
    <property type="nucleotide sequence ID" value="XM_026887331.1"/>
</dbReference>
<name>A0A7E5WS52_TRINI</name>
<keyword evidence="7" id="KW-0732">Signal</keyword>
<dbReference type="InterPro" id="IPR035914">
    <property type="entry name" value="Sperma_CUB_dom_sf"/>
</dbReference>
<feature type="disulfide bond" evidence="4">
    <location>
        <begin position="193"/>
        <end position="202"/>
    </location>
</feature>
<evidence type="ECO:0000259" key="10">
    <source>
        <dbReference type="PROSITE" id="PS50227"/>
    </source>
</evidence>
<dbReference type="Gene3D" id="4.10.1240.10">
    <property type="entry name" value="GPCR, family 2, extracellular hormone receptor domain"/>
    <property type="match status" value="1"/>
</dbReference>
<dbReference type="InterPro" id="IPR001879">
    <property type="entry name" value="GPCR_2_extracellular_dom"/>
</dbReference>
<reference evidence="13" key="1">
    <citation type="submission" date="2025-08" db="UniProtKB">
        <authorList>
            <consortium name="RefSeq"/>
        </authorList>
    </citation>
    <scope>IDENTIFICATION</scope>
</reference>
<dbReference type="InterPro" id="IPR046338">
    <property type="entry name" value="GAIN_dom_sf"/>
</dbReference>
<dbReference type="GO" id="GO:0016020">
    <property type="term" value="C:membrane"/>
    <property type="evidence" value="ECO:0007669"/>
    <property type="project" value="InterPro"/>
</dbReference>
<keyword evidence="6" id="KW-1133">Transmembrane helix</keyword>
<evidence type="ECO:0000256" key="1">
    <source>
        <dbReference type="ARBA" id="ARBA00007343"/>
    </source>
</evidence>
<feature type="domain" description="CUB" evidence="8">
    <location>
        <begin position="34"/>
        <end position="158"/>
    </location>
</feature>
<keyword evidence="6" id="KW-0472">Membrane</keyword>
<comment type="similarity">
    <text evidence="1">Belongs to the G-protein coupled receptor 2 family. Adhesion G-protein coupled receptor (ADGR) subfamily.</text>
</comment>
<dbReference type="PROSITE" id="PS00022">
    <property type="entry name" value="EGF_1"/>
    <property type="match status" value="2"/>
</dbReference>
<dbReference type="Gene3D" id="2.60.120.290">
    <property type="entry name" value="Spermadhesin, CUB domain"/>
    <property type="match status" value="1"/>
</dbReference>
<feature type="disulfide bond" evidence="4">
    <location>
        <begin position="232"/>
        <end position="241"/>
    </location>
</feature>
<feature type="transmembrane region" description="Helical" evidence="6">
    <location>
        <begin position="1035"/>
        <end position="1056"/>
    </location>
</feature>
<dbReference type="InterPro" id="IPR036445">
    <property type="entry name" value="GPCR_2_extracell_dom_sf"/>
</dbReference>
<dbReference type="Pfam" id="PF00008">
    <property type="entry name" value="EGF"/>
    <property type="match status" value="1"/>
</dbReference>
<feature type="transmembrane region" description="Helical" evidence="6">
    <location>
        <begin position="1062"/>
        <end position="1092"/>
    </location>
</feature>
<dbReference type="PROSITE" id="PS50227">
    <property type="entry name" value="G_PROTEIN_RECEP_F2_3"/>
    <property type="match status" value="1"/>
</dbReference>
<evidence type="ECO:0000256" key="7">
    <source>
        <dbReference type="SAM" id="SignalP"/>
    </source>
</evidence>
<dbReference type="InterPro" id="IPR000742">
    <property type="entry name" value="EGF"/>
</dbReference>
<organism evidence="12 13">
    <name type="scientific">Trichoplusia ni</name>
    <name type="common">Cabbage looper</name>
    <dbReference type="NCBI Taxonomy" id="7111"/>
    <lineage>
        <taxon>Eukaryota</taxon>
        <taxon>Metazoa</taxon>
        <taxon>Ecdysozoa</taxon>
        <taxon>Arthropoda</taxon>
        <taxon>Hexapoda</taxon>
        <taxon>Insecta</taxon>
        <taxon>Pterygota</taxon>
        <taxon>Neoptera</taxon>
        <taxon>Endopterygota</taxon>
        <taxon>Lepidoptera</taxon>
        <taxon>Glossata</taxon>
        <taxon>Ditrysia</taxon>
        <taxon>Noctuoidea</taxon>
        <taxon>Noctuidae</taxon>
        <taxon>Plusiinae</taxon>
        <taxon>Trichoplusia</taxon>
    </lineage>
</organism>
<feature type="domain" description="Ig-like" evidence="11">
    <location>
        <begin position="485"/>
        <end position="574"/>
    </location>
</feature>
<evidence type="ECO:0000259" key="9">
    <source>
        <dbReference type="PROSITE" id="PS50026"/>
    </source>
</evidence>
<dbReference type="Gene3D" id="2.60.220.50">
    <property type="match status" value="1"/>
</dbReference>
<dbReference type="OrthoDB" id="6138650at2759"/>
<dbReference type="InterPro" id="IPR007110">
    <property type="entry name" value="Ig-like_dom"/>
</dbReference>